<evidence type="ECO:0000313" key="1">
    <source>
        <dbReference type="EMBL" id="MDR7356210.1"/>
    </source>
</evidence>
<name>A0ABU2BC50_9CORY</name>
<organism evidence="1 2">
    <name type="scientific">Corynebacterium felinum</name>
    <dbReference type="NCBI Taxonomy" id="131318"/>
    <lineage>
        <taxon>Bacteria</taxon>
        <taxon>Bacillati</taxon>
        <taxon>Actinomycetota</taxon>
        <taxon>Actinomycetes</taxon>
        <taxon>Mycobacteriales</taxon>
        <taxon>Corynebacteriaceae</taxon>
        <taxon>Corynebacterium</taxon>
    </lineage>
</organism>
<accession>A0ABU2BC50</accession>
<keyword evidence="2" id="KW-1185">Reference proteome</keyword>
<protein>
    <submittedName>
        <fullName evidence="1">Uncharacterized protein</fullName>
    </submittedName>
</protein>
<evidence type="ECO:0000313" key="2">
    <source>
        <dbReference type="Proteomes" id="UP001183619"/>
    </source>
</evidence>
<comment type="caution">
    <text evidence="1">The sequence shown here is derived from an EMBL/GenBank/DDBJ whole genome shotgun (WGS) entry which is preliminary data.</text>
</comment>
<proteinExistence type="predicted"/>
<gene>
    <name evidence="1" type="ORF">J2S37_002748</name>
</gene>
<dbReference type="EMBL" id="JAVDYF010000001">
    <property type="protein sequence ID" value="MDR7356210.1"/>
    <property type="molecule type" value="Genomic_DNA"/>
</dbReference>
<reference evidence="1 2" key="1">
    <citation type="submission" date="2023-07" db="EMBL/GenBank/DDBJ databases">
        <title>Sequencing the genomes of 1000 actinobacteria strains.</title>
        <authorList>
            <person name="Klenk H.-P."/>
        </authorList>
    </citation>
    <scope>NUCLEOTIDE SEQUENCE [LARGE SCALE GENOMIC DNA]</scope>
    <source>
        <strain evidence="1 2">DSM 44508</strain>
    </source>
</reference>
<sequence length="55" mass="6128">MNRTYGGVRGLPGNPAPYSIVYGQLEGDIDLLKNCDRVLCLIKRLFELDFLAGEL</sequence>
<dbReference type="Proteomes" id="UP001183619">
    <property type="component" value="Unassembled WGS sequence"/>
</dbReference>